<proteinExistence type="predicted"/>
<organism evidence="2 3">
    <name type="scientific">Kwoniella dendrophila CBS 6074</name>
    <dbReference type="NCBI Taxonomy" id="1295534"/>
    <lineage>
        <taxon>Eukaryota</taxon>
        <taxon>Fungi</taxon>
        <taxon>Dikarya</taxon>
        <taxon>Basidiomycota</taxon>
        <taxon>Agaricomycotina</taxon>
        <taxon>Tremellomycetes</taxon>
        <taxon>Tremellales</taxon>
        <taxon>Cryptococcaceae</taxon>
        <taxon>Kwoniella</taxon>
    </lineage>
</organism>
<feature type="signal peptide" evidence="1">
    <location>
        <begin position="1"/>
        <end position="22"/>
    </location>
</feature>
<keyword evidence="3" id="KW-1185">Reference proteome</keyword>
<evidence type="ECO:0008006" key="4">
    <source>
        <dbReference type="Google" id="ProtNLM"/>
    </source>
</evidence>
<keyword evidence="1" id="KW-0732">Signal</keyword>
<gene>
    <name evidence="2" type="ORF">L201_005202</name>
</gene>
<reference evidence="2 3" key="1">
    <citation type="submission" date="2024-01" db="EMBL/GenBank/DDBJ databases">
        <title>Comparative genomics of Cryptococcus and Kwoniella reveals pathogenesis evolution and contrasting modes of karyotype evolution via chromosome fusion or intercentromeric recombination.</title>
        <authorList>
            <person name="Coelho M.A."/>
            <person name="David-Palma M."/>
            <person name="Shea T."/>
            <person name="Bowers K."/>
            <person name="McGinley-Smith S."/>
            <person name="Mohammad A.W."/>
            <person name="Gnirke A."/>
            <person name="Yurkov A.M."/>
            <person name="Nowrousian M."/>
            <person name="Sun S."/>
            <person name="Cuomo C.A."/>
            <person name="Heitman J."/>
        </authorList>
    </citation>
    <scope>NUCLEOTIDE SEQUENCE [LARGE SCALE GENOMIC DNA]</scope>
    <source>
        <strain evidence="2 3">CBS 6074</strain>
    </source>
</reference>
<dbReference type="EMBL" id="CP144103">
    <property type="protein sequence ID" value="WWC90269.1"/>
    <property type="molecule type" value="Genomic_DNA"/>
</dbReference>
<dbReference type="AlphaFoldDB" id="A0AAX4JYK0"/>
<dbReference type="Proteomes" id="UP001355207">
    <property type="component" value="Chromosome 6"/>
</dbReference>
<accession>A0AAX4JYK0</accession>
<dbReference type="RefSeq" id="XP_066077032.1">
    <property type="nucleotide sequence ID" value="XM_066220935.1"/>
</dbReference>
<dbReference type="GeneID" id="91095872"/>
<evidence type="ECO:0000313" key="2">
    <source>
        <dbReference type="EMBL" id="WWC90269.1"/>
    </source>
</evidence>
<name>A0AAX4JYK0_9TREE</name>
<evidence type="ECO:0000256" key="1">
    <source>
        <dbReference type="SAM" id="SignalP"/>
    </source>
</evidence>
<evidence type="ECO:0000313" key="3">
    <source>
        <dbReference type="Proteomes" id="UP001355207"/>
    </source>
</evidence>
<protein>
    <recommendedName>
        <fullName evidence="4">WSC domain-containing protein</fullName>
    </recommendedName>
</protein>
<feature type="chain" id="PRO_5043971344" description="WSC domain-containing protein" evidence="1">
    <location>
        <begin position="23"/>
        <end position="216"/>
    </location>
</feature>
<sequence>MIYQIAIFSVSLLTFTVTACMANTAWMGCFTIPPQGLSGTAVSSSQTFSPSGCAAQCSKLPDYGFSPVTYALYSASKEIGNGVQSHCLCTNDVPFNDDYNGPSTPSDCQNDQSYAATLVDTSVQFEGCYSTLYTNTIVSETLENSYTDCIKTCSSYKYIAIDHYNNNNNENNQINCKCSPFIINDPNSSVICDNEKNNYLIYNNLNPQPSGSFNDK</sequence>